<sequence>MDMPRSGYETPTLPVKPRQSQRDDEAMDFEPAGGGSQPLGTPSTIWDEATIPDSEDSSASQQDTNPDSTHPPNARLQLSEAGGPGDPDGDQQEGPRDHRTLHHGQRALLSAAEGRVPETPESDQHASQASEHPGTQGSDDPKYTPPASLPPGSSRAAFLLMDSQRDSTSPNKKTAPRTGPGLNGSSSPSSEGLAHQGSRCRSHITDSDPNSPGNGSVVQAAAL</sequence>
<feature type="region of interest" description="Disordered" evidence="1">
    <location>
        <begin position="1"/>
        <end position="223"/>
    </location>
</feature>
<feature type="compositionally biased region" description="Low complexity" evidence="1">
    <location>
        <begin position="179"/>
        <end position="193"/>
    </location>
</feature>
<dbReference type="AlphaFoldDB" id="A0AAW1QTH6"/>
<gene>
    <name evidence="2" type="ORF">WJX72_011310</name>
</gene>
<organism evidence="2 3">
    <name type="scientific">[Myrmecia] bisecta</name>
    <dbReference type="NCBI Taxonomy" id="41462"/>
    <lineage>
        <taxon>Eukaryota</taxon>
        <taxon>Viridiplantae</taxon>
        <taxon>Chlorophyta</taxon>
        <taxon>core chlorophytes</taxon>
        <taxon>Trebouxiophyceae</taxon>
        <taxon>Trebouxiales</taxon>
        <taxon>Trebouxiaceae</taxon>
        <taxon>Myrmecia</taxon>
    </lineage>
</organism>
<protein>
    <submittedName>
        <fullName evidence="2">Uncharacterized protein</fullName>
    </submittedName>
</protein>
<feature type="compositionally biased region" description="Polar residues" evidence="1">
    <location>
        <begin position="207"/>
        <end position="217"/>
    </location>
</feature>
<evidence type="ECO:0000256" key="1">
    <source>
        <dbReference type="SAM" id="MobiDB-lite"/>
    </source>
</evidence>
<proteinExistence type="predicted"/>
<feature type="compositionally biased region" description="Polar residues" evidence="1">
    <location>
        <begin position="57"/>
        <end position="71"/>
    </location>
</feature>
<accession>A0AAW1QTH6</accession>
<dbReference type="Proteomes" id="UP001489004">
    <property type="component" value="Unassembled WGS sequence"/>
</dbReference>
<reference evidence="2 3" key="1">
    <citation type="journal article" date="2024" name="Nat. Commun.">
        <title>Phylogenomics reveals the evolutionary origins of lichenization in chlorophyte algae.</title>
        <authorList>
            <person name="Puginier C."/>
            <person name="Libourel C."/>
            <person name="Otte J."/>
            <person name="Skaloud P."/>
            <person name="Haon M."/>
            <person name="Grisel S."/>
            <person name="Petersen M."/>
            <person name="Berrin J.G."/>
            <person name="Delaux P.M."/>
            <person name="Dal Grande F."/>
            <person name="Keller J."/>
        </authorList>
    </citation>
    <scope>NUCLEOTIDE SEQUENCE [LARGE SCALE GENOMIC DNA]</scope>
    <source>
        <strain evidence="2 3">SAG 2043</strain>
    </source>
</reference>
<feature type="compositionally biased region" description="Polar residues" evidence="1">
    <location>
        <begin position="125"/>
        <end position="138"/>
    </location>
</feature>
<evidence type="ECO:0000313" key="2">
    <source>
        <dbReference type="EMBL" id="KAK9824559.1"/>
    </source>
</evidence>
<feature type="compositionally biased region" description="Basic and acidic residues" evidence="1">
    <location>
        <begin position="115"/>
        <end position="124"/>
    </location>
</feature>
<dbReference type="EMBL" id="JALJOR010000002">
    <property type="protein sequence ID" value="KAK9824559.1"/>
    <property type="molecule type" value="Genomic_DNA"/>
</dbReference>
<comment type="caution">
    <text evidence="2">The sequence shown here is derived from an EMBL/GenBank/DDBJ whole genome shotgun (WGS) entry which is preliminary data.</text>
</comment>
<keyword evidence="3" id="KW-1185">Reference proteome</keyword>
<name>A0AAW1QTH6_9CHLO</name>
<evidence type="ECO:0000313" key="3">
    <source>
        <dbReference type="Proteomes" id="UP001489004"/>
    </source>
</evidence>